<evidence type="ECO:0000256" key="1">
    <source>
        <dbReference type="SAM" id="Phobius"/>
    </source>
</evidence>
<organism evidence="2 3">
    <name type="scientific">Spironucleus salmonicida</name>
    <dbReference type="NCBI Taxonomy" id="348837"/>
    <lineage>
        <taxon>Eukaryota</taxon>
        <taxon>Metamonada</taxon>
        <taxon>Diplomonadida</taxon>
        <taxon>Hexamitidae</taxon>
        <taxon>Hexamitinae</taxon>
        <taxon>Spironucleus</taxon>
    </lineage>
</organism>
<evidence type="ECO:0000313" key="2">
    <source>
        <dbReference type="EMBL" id="KAH0570744.1"/>
    </source>
</evidence>
<evidence type="ECO:0000313" key="3">
    <source>
        <dbReference type="Proteomes" id="UP000018208"/>
    </source>
</evidence>
<dbReference type="GeneID" id="94301054"/>
<dbReference type="AlphaFoldDB" id="A0A9P8LMH4"/>
<sequence length="262" mass="30907">MVSIYQVLQYYESFMYLFVILMVAIKHRLISRNQVNNSPQLYILYAGYTISGIRMMTELVYLLTQTKLQYYPYFHSIQIPFYDYCTMLTFDLLNDYKMSQYCKVHWPKVVSTGIELAALAAFSLGCACFLSLYNHMYILSSLNALSTFSFFNNIYIVIFQIYKFIQVSVQQKNDKDLYKVFYNHQLSPQIKEYAQTQIVDQTNLYFKLSQSMILGICIHIAFQIGTLLFIYSYGFIGSQFYIIHSFGRGIQTLAWIFEIWVQ</sequence>
<keyword evidence="1 2" id="KW-0812">Transmembrane</keyword>
<keyword evidence="1" id="KW-0472">Membrane</keyword>
<dbReference type="RefSeq" id="XP_067761517.1">
    <property type="nucleotide sequence ID" value="XM_067910830.1"/>
</dbReference>
<feature type="transmembrane region" description="Helical" evidence="1">
    <location>
        <begin position="145"/>
        <end position="165"/>
    </location>
</feature>
<reference evidence="2 3" key="1">
    <citation type="journal article" date="2014" name="PLoS Genet.">
        <title>The Genome of Spironucleus salmonicida Highlights a Fish Pathogen Adapted to Fluctuating Environments.</title>
        <authorList>
            <person name="Xu F."/>
            <person name="Jerlstrom-Hultqvist J."/>
            <person name="Einarsson E."/>
            <person name="Astvaldsson A."/>
            <person name="Svard S.G."/>
            <person name="Andersson J.O."/>
        </authorList>
    </citation>
    <scope>NUCLEOTIDE SEQUENCE [LARGE SCALE GENOMIC DNA]</scope>
    <source>
        <strain evidence="2 3">ATCC 50377</strain>
    </source>
</reference>
<proteinExistence type="predicted"/>
<gene>
    <name evidence="2" type="ORF">SS50377_27031</name>
</gene>
<feature type="transmembrane region" description="Helical" evidence="1">
    <location>
        <begin position="114"/>
        <end position="133"/>
    </location>
</feature>
<feature type="transmembrane region" description="Helical" evidence="1">
    <location>
        <begin position="42"/>
        <end position="64"/>
    </location>
</feature>
<dbReference type="EMBL" id="AUWU02000007">
    <property type="protein sequence ID" value="KAH0570744.1"/>
    <property type="molecule type" value="Genomic_DNA"/>
</dbReference>
<name>A0A9P8LMH4_9EUKA</name>
<protein>
    <submittedName>
        <fullName evidence="2">Transmembrane domain-containing protein</fullName>
    </submittedName>
</protein>
<keyword evidence="3" id="KW-1185">Reference proteome</keyword>
<accession>A0A9P8LMH4</accession>
<feature type="transmembrane region" description="Helical" evidence="1">
    <location>
        <begin position="70"/>
        <end position="93"/>
    </location>
</feature>
<feature type="transmembrane region" description="Helical" evidence="1">
    <location>
        <begin position="13"/>
        <end position="30"/>
    </location>
</feature>
<dbReference type="KEGG" id="ssao:94301054"/>
<comment type="caution">
    <text evidence="2">The sequence shown here is derived from an EMBL/GenBank/DDBJ whole genome shotgun (WGS) entry which is preliminary data.</text>
</comment>
<dbReference type="Proteomes" id="UP000018208">
    <property type="component" value="Unassembled WGS sequence"/>
</dbReference>
<keyword evidence="1" id="KW-1133">Transmembrane helix</keyword>
<feature type="transmembrane region" description="Helical" evidence="1">
    <location>
        <begin position="213"/>
        <end position="234"/>
    </location>
</feature>